<keyword evidence="2" id="KW-1185">Reference proteome</keyword>
<evidence type="ECO:0000313" key="2">
    <source>
        <dbReference type="Proteomes" id="UP000694416"/>
    </source>
</evidence>
<reference evidence="1" key="2">
    <citation type="submission" date="2025-09" db="UniProtKB">
        <authorList>
            <consortium name="Ensembl"/>
        </authorList>
    </citation>
    <scope>IDENTIFICATION</scope>
</reference>
<sequence>MLQEPGHTIRQSSHHVTFDCASQLHPIISPRDHLSPFPQRRYKTSCTLNHGYFFLRGFK</sequence>
<dbReference type="Ensembl" id="ENSPTET00000050316.1">
    <property type="protein sequence ID" value="ENSPTEP00000037175.1"/>
    <property type="gene ID" value="ENSPTEG00000034814.1"/>
</dbReference>
<accession>A0A8C9IMR1</accession>
<organism evidence="1 2">
    <name type="scientific">Piliocolobus tephrosceles</name>
    <name type="common">Ugandan red Colobus</name>
    <dbReference type="NCBI Taxonomy" id="591936"/>
    <lineage>
        <taxon>Eukaryota</taxon>
        <taxon>Metazoa</taxon>
        <taxon>Chordata</taxon>
        <taxon>Craniata</taxon>
        <taxon>Vertebrata</taxon>
        <taxon>Euteleostomi</taxon>
        <taxon>Mammalia</taxon>
        <taxon>Eutheria</taxon>
        <taxon>Euarchontoglires</taxon>
        <taxon>Primates</taxon>
        <taxon>Haplorrhini</taxon>
        <taxon>Catarrhini</taxon>
        <taxon>Cercopithecidae</taxon>
        <taxon>Colobinae</taxon>
        <taxon>Piliocolobus</taxon>
    </lineage>
</organism>
<proteinExistence type="predicted"/>
<dbReference type="Proteomes" id="UP000694416">
    <property type="component" value="Unplaced"/>
</dbReference>
<reference evidence="1" key="1">
    <citation type="submission" date="2025-08" db="UniProtKB">
        <authorList>
            <consortium name="Ensembl"/>
        </authorList>
    </citation>
    <scope>IDENTIFICATION</scope>
</reference>
<name>A0A8C9IMR1_9PRIM</name>
<evidence type="ECO:0000313" key="1">
    <source>
        <dbReference type="Ensembl" id="ENSPTEP00000037175.1"/>
    </source>
</evidence>
<dbReference type="AlphaFoldDB" id="A0A8C9IMR1"/>
<protein>
    <submittedName>
        <fullName evidence="1">Uncharacterized protein</fullName>
    </submittedName>
</protein>